<feature type="region of interest" description="Disordered" evidence="1">
    <location>
        <begin position="374"/>
        <end position="416"/>
    </location>
</feature>
<keyword evidence="4" id="KW-1185">Reference proteome</keyword>
<feature type="compositionally biased region" description="Low complexity" evidence="1">
    <location>
        <begin position="516"/>
        <end position="549"/>
    </location>
</feature>
<sequence>MSLLARFVLVGLWASAACAQSYTVTVTETVTECASSCYSVVSQCTSTECIDTSSGIKLPTGSSAIVSGSETSNPINNIISLPTVSIPSTSKFVNTSSLTASYTSTLFGTETTIVVSESTGDVSARSSALAGGTSSELESTLSSLYGCSTSTLTLAVGTSETVTNLETMPTIFPSVDSSAFAPGSTQSLETGGSTIVPQGSTGQPSESSPSSTESIPTEGVSTGTYVSQQGSSTVSEDIDSSTVIEGGSITTLRSVLTSQITITESTSTVYSVSTEQPVTSGESTVPIDISSPAGGVSTQTGKSPATTEGVPSESTDLTQLTSQLTLTRTESLTVSESSSIPEDTSGISVVESSNTYGTIVSETDVATASTIKTLSSGASAGQPDSTASGASPESTSAGVPTGTTEAGQSTSTTCTSTKHTHIYDNTTIIHSTAQQGAGSSALAGSFTSTSSLGTGYISTTSDVIKQTMTLSAETSEGRPGISTSEYLETTSGTAAGVETSQTTVPSDTEESTPVESSAAPTSSDTTATPSRSIQTSVSLSTSSNAESTTPNGYDFGNPSSTNDGWPTASFASTADAAAGFSSFTTLLTTSKITYSASSSTSTVVKEPEYEPPAYEPPSYREPAYARKRWALGW</sequence>
<evidence type="ECO:0000313" key="4">
    <source>
        <dbReference type="Proteomes" id="UP001489902"/>
    </source>
</evidence>
<reference evidence="3 4" key="1">
    <citation type="submission" date="2024-04" db="EMBL/GenBank/DDBJ databases">
        <title>Complete genome sequence of Fusarium acuminatum.</title>
        <authorList>
            <person name="Lan B."/>
        </authorList>
    </citation>
    <scope>NUCLEOTIDE SEQUENCE [LARGE SCALE GENOMIC DNA]</scope>
    <source>
        <strain evidence="3">1A</strain>
    </source>
</reference>
<feature type="region of interest" description="Disordered" evidence="1">
    <location>
        <begin position="491"/>
        <end position="560"/>
    </location>
</feature>
<name>A0ABZ2X3M8_9HYPO</name>
<organism evidence="3 4">
    <name type="scientific">Fusarium acuminatum</name>
    <dbReference type="NCBI Taxonomy" id="5515"/>
    <lineage>
        <taxon>Eukaryota</taxon>
        <taxon>Fungi</taxon>
        <taxon>Dikarya</taxon>
        <taxon>Ascomycota</taxon>
        <taxon>Pezizomycotina</taxon>
        <taxon>Sordariomycetes</taxon>
        <taxon>Hypocreomycetidae</taxon>
        <taxon>Hypocreales</taxon>
        <taxon>Nectriaceae</taxon>
        <taxon>Fusarium</taxon>
        <taxon>Fusarium tricinctum species complex</taxon>
    </lineage>
</organism>
<evidence type="ECO:0000256" key="1">
    <source>
        <dbReference type="SAM" id="MobiDB-lite"/>
    </source>
</evidence>
<keyword evidence="2" id="KW-0732">Signal</keyword>
<accession>A0ABZ2X3M8</accession>
<feature type="signal peptide" evidence="2">
    <location>
        <begin position="1"/>
        <end position="19"/>
    </location>
</feature>
<feature type="region of interest" description="Disordered" evidence="1">
    <location>
        <begin position="176"/>
        <end position="239"/>
    </location>
</feature>
<dbReference type="PROSITE" id="PS51257">
    <property type="entry name" value="PROKAR_LIPOPROTEIN"/>
    <property type="match status" value="1"/>
</dbReference>
<feature type="region of interest" description="Disordered" evidence="1">
    <location>
        <begin position="267"/>
        <end position="319"/>
    </location>
</feature>
<proteinExistence type="predicted"/>
<evidence type="ECO:0000313" key="3">
    <source>
        <dbReference type="EMBL" id="WZH47574.1"/>
    </source>
</evidence>
<evidence type="ECO:0000256" key="2">
    <source>
        <dbReference type="SAM" id="SignalP"/>
    </source>
</evidence>
<feature type="compositionally biased region" description="Polar residues" evidence="1">
    <location>
        <begin position="296"/>
        <end position="306"/>
    </location>
</feature>
<feature type="compositionally biased region" description="Polar residues" evidence="1">
    <location>
        <begin position="183"/>
        <end position="198"/>
    </location>
</feature>
<feature type="compositionally biased region" description="Polar residues" evidence="1">
    <location>
        <begin position="374"/>
        <end position="408"/>
    </location>
</feature>
<dbReference type="Proteomes" id="UP001489902">
    <property type="component" value="Chromosome 5"/>
</dbReference>
<feature type="compositionally biased region" description="Polar residues" evidence="1">
    <location>
        <begin position="491"/>
        <end position="506"/>
    </location>
</feature>
<dbReference type="EMBL" id="CP151264">
    <property type="protein sequence ID" value="WZH47574.1"/>
    <property type="molecule type" value="Genomic_DNA"/>
</dbReference>
<feature type="compositionally biased region" description="Low complexity" evidence="1">
    <location>
        <begin position="199"/>
        <end position="219"/>
    </location>
</feature>
<feature type="chain" id="PRO_5045191965" evidence="2">
    <location>
        <begin position="20"/>
        <end position="633"/>
    </location>
</feature>
<feature type="region of interest" description="Disordered" evidence="1">
    <location>
        <begin position="596"/>
        <end position="617"/>
    </location>
</feature>
<gene>
    <name evidence="3" type="ORF">QYS62_008730</name>
</gene>
<feature type="compositionally biased region" description="Polar residues" evidence="1">
    <location>
        <begin position="220"/>
        <end position="239"/>
    </location>
</feature>
<protein>
    <submittedName>
        <fullName evidence="3">Uncharacterized protein</fullName>
    </submittedName>
</protein>